<name>A0A8T1U1L4_9STRA</name>
<feature type="region of interest" description="Disordered" evidence="1">
    <location>
        <begin position="44"/>
        <end position="75"/>
    </location>
</feature>
<sequence>VLELQLCRTLALRLGALRYGTVNRQSLHGQRKQHLADLLFWRPSNSHSPLTTRRRDRSSNRSKRSARLRPQRLHT</sequence>
<protein>
    <submittedName>
        <fullName evidence="2">Uncharacterized protein</fullName>
    </submittedName>
</protein>
<proteinExistence type="predicted"/>
<evidence type="ECO:0000313" key="2">
    <source>
        <dbReference type="EMBL" id="KAG6950583.1"/>
    </source>
</evidence>
<evidence type="ECO:0000256" key="1">
    <source>
        <dbReference type="SAM" id="MobiDB-lite"/>
    </source>
</evidence>
<feature type="non-terminal residue" evidence="2">
    <location>
        <position position="1"/>
    </location>
</feature>
<accession>A0A8T1U1L4</accession>
<dbReference type="Proteomes" id="UP000688947">
    <property type="component" value="Unassembled WGS sequence"/>
</dbReference>
<evidence type="ECO:0000313" key="3">
    <source>
        <dbReference type="Proteomes" id="UP000688947"/>
    </source>
</evidence>
<comment type="caution">
    <text evidence="2">The sequence shown here is derived from an EMBL/GenBank/DDBJ whole genome shotgun (WGS) entry which is preliminary data.</text>
</comment>
<reference evidence="2" key="1">
    <citation type="submission" date="2021-01" db="EMBL/GenBank/DDBJ databases">
        <title>Phytophthora aleatoria, a newly-described species from Pinus radiata is distinct from Phytophthora cactorum isolates based on comparative genomics.</title>
        <authorList>
            <person name="Mcdougal R."/>
            <person name="Panda P."/>
            <person name="Williams N."/>
            <person name="Studholme D.J."/>
        </authorList>
    </citation>
    <scope>NUCLEOTIDE SEQUENCE</scope>
    <source>
        <strain evidence="2">NZFS 3830</strain>
    </source>
</reference>
<gene>
    <name evidence="2" type="ORF">JG687_00014162</name>
</gene>
<dbReference type="AlphaFoldDB" id="A0A8T1U1L4"/>
<organism evidence="2 3">
    <name type="scientific">Phytophthora cactorum</name>
    <dbReference type="NCBI Taxonomy" id="29920"/>
    <lineage>
        <taxon>Eukaryota</taxon>
        <taxon>Sar</taxon>
        <taxon>Stramenopiles</taxon>
        <taxon>Oomycota</taxon>
        <taxon>Peronosporomycetes</taxon>
        <taxon>Peronosporales</taxon>
        <taxon>Peronosporaceae</taxon>
        <taxon>Phytophthora</taxon>
    </lineage>
</organism>
<feature type="compositionally biased region" description="Basic residues" evidence="1">
    <location>
        <begin position="52"/>
        <end position="75"/>
    </location>
</feature>
<feature type="non-terminal residue" evidence="2">
    <location>
        <position position="75"/>
    </location>
</feature>
<dbReference type="EMBL" id="JAENGZ010001111">
    <property type="protein sequence ID" value="KAG6950583.1"/>
    <property type="molecule type" value="Genomic_DNA"/>
</dbReference>